<dbReference type="SUPFAM" id="SSF52402">
    <property type="entry name" value="Adenine nucleotide alpha hydrolases-like"/>
    <property type="match status" value="1"/>
</dbReference>
<evidence type="ECO:0000313" key="4">
    <source>
        <dbReference type="EMBL" id="MFC3265641.1"/>
    </source>
</evidence>
<dbReference type="PANTHER" id="PTHR46268">
    <property type="entry name" value="STRESS RESPONSE PROTEIN NHAX"/>
    <property type="match status" value="1"/>
</dbReference>
<evidence type="ECO:0000259" key="3">
    <source>
        <dbReference type="Pfam" id="PF00582"/>
    </source>
</evidence>
<reference evidence="5" key="1">
    <citation type="journal article" date="2019" name="Int. J. Syst. Evol. Microbiol.">
        <title>The Global Catalogue of Microorganisms (GCM) 10K type strain sequencing project: providing services to taxonomists for standard genome sequencing and annotation.</title>
        <authorList>
            <consortium name="The Broad Institute Genomics Platform"/>
            <consortium name="The Broad Institute Genome Sequencing Center for Infectious Disease"/>
            <person name="Wu L."/>
            <person name="Ma J."/>
        </authorList>
    </citation>
    <scope>NUCLEOTIDE SEQUENCE [LARGE SCALE GENOMIC DNA]</scope>
    <source>
        <strain evidence="5">CCM 7941</strain>
    </source>
</reference>
<comment type="similarity">
    <text evidence="1 2">Belongs to the universal stress protein A family.</text>
</comment>
<evidence type="ECO:0000313" key="5">
    <source>
        <dbReference type="Proteomes" id="UP001595536"/>
    </source>
</evidence>
<dbReference type="InterPro" id="IPR006016">
    <property type="entry name" value="UspA"/>
</dbReference>
<dbReference type="PIRSF" id="PIRSF006276">
    <property type="entry name" value="UspA"/>
    <property type="match status" value="1"/>
</dbReference>
<keyword evidence="2" id="KW-0963">Cytoplasm</keyword>
<dbReference type="InterPro" id="IPR014729">
    <property type="entry name" value="Rossmann-like_a/b/a_fold"/>
</dbReference>
<comment type="subcellular location">
    <subcellularLocation>
        <location evidence="2">Cytoplasm</location>
    </subcellularLocation>
</comment>
<dbReference type="EMBL" id="JBHRUV010000018">
    <property type="protein sequence ID" value="MFC3265641.1"/>
    <property type="molecule type" value="Genomic_DNA"/>
</dbReference>
<protein>
    <recommendedName>
        <fullName evidence="2">Universal stress protein</fullName>
    </recommendedName>
</protein>
<accession>A0ABV7LCR0</accession>
<keyword evidence="5" id="KW-1185">Reference proteome</keyword>
<comment type="caution">
    <text evidence="4">The sequence shown here is derived from an EMBL/GenBank/DDBJ whole genome shotgun (WGS) entry which is preliminary data.</text>
</comment>
<sequence>MYKHILITTDGSELARKGIEHGLALARPLGARVTILTVLPPVRSEEMAEASRIGGIDNPVAYYDHQIDEAMKERFAAIEHLVSAHDVKAELAHEIDRSPAEAIVRFAQHKGCDLIVMSSHGRRGVQRVLLGSQTAEVLAHTTIPVLVVR</sequence>
<evidence type="ECO:0000256" key="2">
    <source>
        <dbReference type="PIRNR" id="PIRNR006276"/>
    </source>
</evidence>
<name>A0ABV7LCR0_9HYPH</name>
<organism evidence="4 5">
    <name type="scientific">Camelimonas abortus</name>
    <dbReference type="NCBI Taxonomy" id="1017184"/>
    <lineage>
        <taxon>Bacteria</taxon>
        <taxon>Pseudomonadati</taxon>
        <taxon>Pseudomonadota</taxon>
        <taxon>Alphaproteobacteria</taxon>
        <taxon>Hyphomicrobiales</taxon>
        <taxon>Chelatococcaceae</taxon>
        <taxon>Camelimonas</taxon>
    </lineage>
</organism>
<dbReference type="RefSeq" id="WP_376829666.1">
    <property type="nucleotide sequence ID" value="NZ_JBHLWR010000006.1"/>
</dbReference>
<dbReference type="CDD" id="cd00293">
    <property type="entry name" value="USP-like"/>
    <property type="match status" value="1"/>
</dbReference>
<evidence type="ECO:0000256" key="1">
    <source>
        <dbReference type="ARBA" id="ARBA00008791"/>
    </source>
</evidence>
<gene>
    <name evidence="4" type="ORF">ACFOEX_04575</name>
</gene>
<feature type="domain" description="UspA" evidence="3">
    <location>
        <begin position="1"/>
        <end position="149"/>
    </location>
</feature>
<dbReference type="Pfam" id="PF00582">
    <property type="entry name" value="Usp"/>
    <property type="match status" value="1"/>
</dbReference>
<dbReference type="PANTHER" id="PTHR46268:SF15">
    <property type="entry name" value="UNIVERSAL STRESS PROTEIN HP_0031"/>
    <property type="match status" value="1"/>
</dbReference>
<dbReference type="PRINTS" id="PR01438">
    <property type="entry name" value="UNVRSLSTRESS"/>
</dbReference>
<proteinExistence type="inferred from homology"/>
<dbReference type="Gene3D" id="3.40.50.620">
    <property type="entry name" value="HUPs"/>
    <property type="match status" value="1"/>
</dbReference>
<dbReference type="InterPro" id="IPR006015">
    <property type="entry name" value="Universal_stress_UspA"/>
</dbReference>
<dbReference type="Proteomes" id="UP001595536">
    <property type="component" value="Unassembled WGS sequence"/>
</dbReference>